<name>A0A6M4MEZ0_9ALTE</name>
<feature type="transmembrane region" description="Helical" evidence="1">
    <location>
        <begin position="50"/>
        <end position="72"/>
    </location>
</feature>
<reference evidence="2 3" key="2">
    <citation type="submission" date="2020-04" db="EMBL/GenBank/DDBJ databases">
        <title>Complete genome sequence of Alteromonas pelagimontana 5.12T.</title>
        <authorList>
            <person name="Sinha R.K."/>
            <person name="Krishnan K.P."/>
            <person name="Kurian J.P."/>
        </authorList>
    </citation>
    <scope>NUCLEOTIDE SEQUENCE [LARGE SCALE GENOMIC DNA]</scope>
    <source>
        <strain evidence="2 3">5.12</strain>
    </source>
</reference>
<evidence type="ECO:0000313" key="2">
    <source>
        <dbReference type="EMBL" id="QJR81672.1"/>
    </source>
</evidence>
<dbReference type="Proteomes" id="UP000219285">
    <property type="component" value="Chromosome"/>
</dbReference>
<feature type="transmembrane region" description="Helical" evidence="1">
    <location>
        <begin position="213"/>
        <end position="231"/>
    </location>
</feature>
<feature type="transmembrane region" description="Helical" evidence="1">
    <location>
        <begin position="12"/>
        <end position="38"/>
    </location>
</feature>
<keyword evidence="1" id="KW-0472">Membrane</keyword>
<reference evidence="3" key="1">
    <citation type="submission" date="2014-12" db="EMBL/GenBank/DDBJ databases">
        <title>Complete genome sequence of a multi-drug resistant Klebsiella pneumoniae.</title>
        <authorList>
            <person name="Hua X."/>
            <person name="Chen Q."/>
            <person name="Li X."/>
            <person name="Feng Y."/>
            <person name="Ruan Z."/>
            <person name="Yu Y."/>
        </authorList>
    </citation>
    <scope>NUCLEOTIDE SEQUENCE [LARGE SCALE GENOMIC DNA]</scope>
    <source>
        <strain evidence="3">5.12</strain>
    </source>
</reference>
<keyword evidence="3" id="KW-1185">Reference proteome</keyword>
<feature type="transmembrane region" description="Helical" evidence="1">
    <location>
        <begin position="153"/>
        <end position="172"/>
    </location>
</feature>
<keyword evidence="1" id="KW-1133">Transmembrane helix</keyword>
<dbReference type="OrthoDB" id="9805314at2"/>
<dbReference type="KEGG" id="apel:CA267_013295"/>
<dbReference type="RefSeq" id="WP_075610763.1">
    <property type="nucleotide sequence ID" value="NZ_CP052766.1"/>
</dbReference>
<sequence length="255" mass="27759">MFEWLVSPEAWIALATLMALEIVLGIDNIIFISILVGRLPPRQREKARKLGIALAMLTRLLLLFSLAWVMGLVDPFFSVLNHEISGRDIILVLGGLFLLAKSTHEIHGSFEVENASTTEVAAAGFISVLVQIAVLDIVFSLDSVITAVGLVEHLSIMVIAIVASVGVMLVAAKPIGDFVDANPTIKMLALSFLILVGFTLIAEGFDVHIPKGYIYFAMAFSFLVEMLNIKLRSRKVGTAKTIHLSKQLPDDDPHA</sequence>
<organism evidence="2 3">
    <name type="scientific">Alteromonas pelagimontana</name>
    <dbReference type="NCBI Taxonomy" id="1858656"/>
    <lineage>
        <taxon>Bacteria</taxon>
        <taxon>Pseudomonadati</taxon>
        <taxon>Pseudomonadota</taxon>
        <taxon>Gammaproteobacteria</taxon>
        <taxon>Alteromonadales</taxon>
        <taxon>Alteromonadaceae</taxon>
        <taxon>Alteromonas/Salinimonas group</taxon>
        <taxon>Alteromonas</taxon>
    </lineage>
</organism>
<protein>
    <submittedName>
        <fullName evidence="2">TerC family protein</fullName>
    </submittedName>
</protein>
<evidence type="ECO:0000313" key="3">
    <source>
        <dbReference type="Proteomes" id="UP000219285"/>
    </source>
</evidence>
<dbReference type="AlphaFoldDB" id="A0A6M4MEZ0"/>
<feature type="transmembrane region" description="Helical" evidence="1">
    <location>
        <begin position="184"/>
        <end position="201"/>
    </location>
</feature>
<dbReference type="GO" id="GO:0005886">
    <property type="term" value="C:plasma membrane"/>
    <property type="evidence" value="ECO:0007669"/>
    <property type="project" value="TreeGrafter"/>
</dbReference>
<dbReference type="EMBL" id="CP052766">
    <property type="protein sequence ID" value="QJR81672.1"/>
    <property type="molecule type" value="Genomic_DNA"/>
</dbReference>
<gene>
    <name evidence="2" type="ORF">CA267_013295</name>
</gene>
<proteinExistence type="predicted"/>
<feature type="transmembrane region" description="Helical" evidence="1">
    <location>
        <begin position="120"/>
        <end position="141"/>
    </location>
</feature>
<dbReference type="Pfam" id="PF03741">
    <property type="entry name" value="TerC"/>
    <property type="match status" value="1"/>
</dbReference>
<evidence type="ECO:0000256" key="1">
    <source>
        <dbReference type="SAM" id="Phobius"/>
    </source>
</evidence>
<dbReference type="InterPro" id="IPR005496">
    <property type="entry name" value="Integral_membrane_TerC"/>
</dbReference>
<keyword evidence="1" id="KW-0812">Transmembrane</keyword>
<accession>A0A6M4MEZ0</accession>
<dbReference type="PANTHER" id="PTHR30060:SF0">
    <property type="entry name" value="COILED-COIL PROTEIN (DUF2040)-RELATED"/>
    <property type="match status" value="1"/>
</dbReference>
<dbReference type="PANTHER" id="PTHR30060">
    <property type="entry name" value="INNER MEMBRANE PROTEIN"/>
    <property type="match status" value="1"/>
</dbReference>